<dbReference type="Gramene" id="TKW14559">
    <property type="protein sequence ID" value="TKW14559"/>
    <property type="gene ID" value="SEVIR_5G176500v2"/>
</dbReference>
<reference evidence="2" key="1">
    <citation type="submission" date="2019-03" db="EMBL/GenBank/DDBJ databases">
        <title>WGS assembly of Setaria viridis.</title>
        <authorList>
            <person name="Huang P."/>
            <person name="Jenkins J."/>
            <person name="Grimwood J."/>
            <person name="Barry K."/>
            <person name="Healey A."/>
            <person name="Mamidi S."/>
            <person name="Sreedasyam A."/>
            <person name="Shu S."/>
            <person name="Feldman M."/>
            <person name="Wu J."/>
            <person name="Yu Y."/>
            <person name="Chen C."/>
            <person name="Johnson J."/>
            <person name="Rokhsar D."/>
            <person name="Baxter I."/>
            <person name="Schmutz J."/>
            <person name="Brutnell T."/>
            <person name="Kellogg E."/>
        </authorList>
    </citation>
    <scope>NUCLEOTIDE SEQUENCE [LARGE SCALE GENOMIC DNA]</scope>
</reference>
<gene>
    <name evidence="2" type="ORF">SEVIR_5G176500v2</name>
</gene>
<accession>A0A4U6UKY5</accession>
<feature type="region of interest" description="Disordered" evidence="1">
    <location>
        <begin position="72"/>
        <end position="103"/>
    </location>
</feature>
<dbReference type="EMBL" id="CM016556">
    <property type="protein sequence ID" value="TKW14559.1"/>
    <property type="molecule type" value="Genomic_DNA"/>
</dbReference>
<sequence>MDFDISMTSPVPLNLESLHMFDRMYQRALQHSTIPEPQPCKLGAPSRGALGICLQIACGHSGRETTGICSRKAPEEASAGYNERWRLEAGPGGGRRPTSLPTN</sequence>
<dbReference type="Proteomes" id="UP000298652">
    <property type="component" value="Chromosome 5"/>
</dbReference>
<evidence type="ECO:0000256" key="1">
    <source>
        <dbReference type="SAM" id="MobiDB-lite"/>
    </source>
</evidence>
<organism evidence="2 3">
    <name type="scientific">Setaria viridis</name>
    <name type="common">Green bristlegrass</name>
    <name type="synonym">Setaria italica subsp. viridis</name>
    <dbReference type="NCBI Taxonomy" id="4556"/>
    <lineage>
        <taxon>Eukaryota</taxon>
        <taxon>Viridiplantae</taxon>
        <taxon>Streptophyta</taxon>
        <taxon>Embryophyta</taxon>
        <taxon>Tracheophyta</taxon>
        <taxon>Spermatophyta</taxon>
        <taxon>Magnoliopsida</taxon>
        <taxon>Liliopsida</taxon>
        <taxon>Poales</taxon>
        <taxon>Poaceae</taxon>
        <taxon>PACMAD clade</taxon>
        <taxon>Panicoideae</taxon>
        <taxon>Panicodae</taxon>
        <taxon>Paniceae</taxon>
        <taxon>Cenchrinae</taxon>
        <taxon>Setaria</taxon>
    </lineage>
</organism>
<evidence type="ECO:0000313" key="2">
    <source>
        <dbReference type="EMBL" id="TKW14559.1"/>
    </source>
</evidence>
<proteinExistence type="predicted"/>
<name>A0A4U6UKY5_SETVI</name>
<evidence type="ECO:0000313" key="3">
    <source>
        <dbReference type="Proteomes" id="UP000298652"/>
    </source>
</evidence>
<dbReference type="AlphaFoldDB" id="A0A4U6UKY5"/>
<keyword evidence="3" id="KW-1185">Reference proteome</keyword>
<protein>
    <submittedName>
        <fullName evidence="2">Uncharacterized protein</fullName>
    </submittedName>
</protein>